<reference evidence="1" key="1">
    <citation type="submission" date="2022-09" db="EMBL/GenBank/DDBJ databases">
        <title>Isolation and characterization of 3-chlorobenzoate degrading bacteria from soils in Shizuoka.</title>
        <authorList>
            <person name="Ifat A."/>
            <person name="Ogawa N."/>
            <person name="Kimbara K."/>
            <person name="Moriuchi R."/>
            <person name="Dohra H."/>
            <person name="Shintani M."/>
        </authorList>
    </citation>
    <scope>NUCLEOTIDE SEQUENCE</scope>
    <source>
        <strain evidence="1">19CS4-2</strain>
    </source>
</reference>
<proteinExistence type="predicted"/>
<dbReference type="AlphaFoldDB" id="A0AA37MV12"/>
<evidence type="ECO:0000313" key="2">
    <source>
        <dbReference type="Proteomes" id="UP001055111"/>
    </source>
</evidence>
<evidence type="ECO:0000313" key="1">
    <source>
        <dbReference type="EMBL" id="GJH29954.1"/>
    </source>
</evidence>
<gene>
    <name evidence="1" type="ORF">CBA19CS42_35580</name>
</gene>
<comment type="caution">
    <text evidence="1">The sequence shown here is derived from an EMBL/GenBank/DDBJ whole genome shotgun (WGS) entry which is preliminary data.</text>
</comment>
<dbReference type="EMBL" id="BPUS01000029">
    <property type="protein sequence ID" value="GJH29954.1"/>
    <property type="molecule type" value="Genomic_DNA"/>
</dbReference>
<dbReference type="RefSeq" id="WP_238217490.1">
    <property type="nucleotide sequence ID" value="NZ_BPUS01000029.1"/>
</dbReference>
<name>A0AA37MV12_9BURK</name>
<accession>A0AA37MV12</accession>
<sequence>MSIAPVLWETVDNMLLSLEAHIEQSWAQLASAHLSRCVFEFACLARERRGVDCYPEATCAMVFHQSASRLMLDASAKEWNVPVVMMPVVTGILIACGELVVARVAHPD</sequence>
<dbReference type="Proteomes" id="UP001055111">
    <property type="component" value="Unassembled WGS sequence"/>
</dbReference>
<protein>
    <submittedName>
        <fullName evidence="1">Uncharacterized protein</fullName>
    </submittedName>
</protein>
<organism evidence="1 2">
    <name type="scientific">Caballeronia novacaledonica</name>
    <dbReference type="NCBI Taxonomy" id="1544861"/>
    <lineage>
        <taxon>Bacteria</taxon>
        <taxon>Pseudomonadati</taxon>
        <taxon>Pseudomonadota</taxon>
        <taxon>Betaproteobacteria</taxon>
        <taxon>Burkholderiales</taxon>
        <taxon>Burkholderiaceae</taxon>
        <taxon>Caballeronia</taxon>
    </lineage>
</organism>